<keyword evidence="5" id="KW-0902">Two-component regulatory system</keyword>
<evidence type="ECO:0000259" key="7">
    <source>
        <dbReference type="PROSITE" id="PS50109"/>
    </source>
</evidence>
<evidence type="ECO:0000256" key="3">
    <source>
        <dbReference type="ARBA" id="ARBA00022679"/>
    </source>
</evidence>
<dbReference type="PANTHER" id="PTHR24421:SF10">
    <property type="entry name" value="NITRATE_NITRITE SENSOR PROTEIN NARQ"/>
    <property type="match status" value="1"/>
</dbReference>
<keyword evidence="6" id="KW-0812">Transmembrane</keyword>
<dbReference type="STRING" id="1454201.NMS_1964"/>
<dbReference type="SUPFAM" id="SSF55874">
    <property type="entry name" value="ATPase domain of HSP90 chaperone/DNA topoisomerase II/histidine kinase"/>
    <property type="match status" value="1"/>
</dbReference>
<dbReference type="PROSITE" id="PS50109">
    <property type="entry name" value="HIS_KIN"/>
    <property type="match status" value="1"/>
</dbReference>
<sequence length="397" mass="45319">MNSIRNNKAVIYSRLGKYDAAVAQLTKVYNYNLSINDKEKIARAIDNLGHARSKINHPIALDNLMTALSIRKELSYANGIFTSYYHLSEYYKEKDPVKAMEYANMAHDISISTSNLKQREAALELKVTLNNDQDIIEYLALKDSISNFQNLSRNKYAALKYDKQSEAKRADLSQLKMERWIVFSVIVILISILIYYYQKTKHAKEKEQKIYETESRISKRIHDELANDVYGTMVQLESKPINIPSIINDLEAIYHQARDISQEKTVFHSDEEYMDDLKRMLSSFSNNQINIIVRGLSNTLWNGISGIKKVAILRVLKEVLVNMKKHSGATIVSIVFERLEKQLVITYIDNGIGVKNNADNKGVGLKNVETRIHSIGGRFTFDSSNKNGSKIEIAIPV</sequence>
<proteinExistence type="predicted"/>
<keyword evidence="4 8" id="KW-0418">Kinase</keyword>
<dbReference type="InterPro" id="IPR003594">
    <property type="entry name" value="HATPase_dom"/>
</dbReference>
<dbReference type="GO" id="GO:0004673">
    <property type="term" value="F:protein histidine kinase activity"/>
    <property type="evidence" value="ECO:0007669"/>
    <property type="project" value="UniProtKB-EC"/>
</dbReference>
<dbReference type="Gene3D" id="1.25.40.10">
    <property type="entry name" value="Tetratricopeptide repeat domain"/>
    <property type="match status" value="1"/>
</dbReference>
<evidence type="ECO:0000256" key="6">
    <source>
        <dbReference type="SAM" id="Phobius"/>
    </source>
</evidence>
<dbReference type="AlphaFoldDB" id="W8VW31"/>
<evidence type="ECO:0000313" key="9">
    <source>
        <dbReference type="Proteomes" id="UP000031760"/>
    </source>
</evidence>
<dbReference type="GO" id="GO:0000160">
    <property type="term" value="P:phosphorelay signal transduction system"/>
    <property type="evidence" value="ECO:0007669"/>
    <property type="project" value="UniProtKB-KW"/>
</dbReference>
<keyword evidence="9" id="KW-1185">Reference proteome</keyword>
<dbReference type="PANTHER" id="PTHR24421">
    <property type="entry name" value="NITRATE/NITRITE SENSOR PROTEIN NARX-RELATED"/>
    <property type="match status" value="1"/>
</dbReference>
<comment type="catalytic activity">
    <reaction evidence="1">
        <text>ATP + protein L-histidine = ADP + protein N-phospho-L-histidine.</text>
        <dbReference type="EC" id="2.7.13.3"/>
    </reaction>
</comment>
<evidence type="ECO:0000256" key="1">
    <source>
        <dbReference type="ARBA" id="ARBA00000085"/>
    </source>
</evidence>
<dbReference type="Pfam" id="PF02518">
    <property type="entry name" value="HATPase_c"/>
    <property type="match status" value="1"/>
</dbReference>
<dbReference type="InterPro" id="IPR011990">
    <property type="entry name" value="TPR-like_helical_dom_sf"/>
</dbReference>
<evidence type="ECO:0000256" key="4">
    <source>
        <dbReference type="ARBA" id="ARBA00022777"/>
    </source>
</evidence>
<dbReference type="Proteomes" id="UP000031760">
    <property type="component" value="Chromosome"/>
</dbReference>
<dbReference type="KEGG" id="nmf:NMS_1964"/>
<name>W8VW31_9FLAO</name>
<dbReference type="EMBL" id="AP014548">
    <property type="protein sequence ID" value="BAO55973.1"/>
    <property type="molecule type" value="Genomic_DNA"/>
</dbReference>
<reference evidence="8 9" key="1">
    <citation type="journal article" date="2014" name="Proc. Natl. Acad. Sci. U.S.A.">
        <title>Functional characterization of flavobacteria rhodopsins reveals a unique class of light-driven chloride pump in bacteria.</title>
        <authorList>
            <person name="Yoshizawa S."/>
            <person name="Kumagai Y."/>
            <person name="Kim H."/>
            <person name="Ogura Y."/>
            <person name="Hayashi T."/>
            <person name="Iwasaki W."/>
            <person name="DeLong E.F."/>
            <person name="Kogure K."/>
        </authorList>
    </citation>
    <scope>NUCLEOTIDE SEQUENCE [LARGE SCALE GENOMIC DNA]</scope>
    <source>
        <strain evidence="8 9">S1-08</strain>
    </source>
</reference>
<dbReference type="OrthoDB" id="977000at2"/>
<dbReference type="RefSeq" id="WP_041496483.1">
    <property type="nucleotide sequence ID" value="NZ_AP014548.1"/>
</dbReference>
<protein>
    <recommendedName>
        <fullName evidence="2">histidine kinase</fullName>
        <ecNumber evidence="2">2.7.13.3</ecNumber>
    </recommendedName>
</protein>
<keyword evidence="6" id="KW-1133">Transmembrane helix</keyword>
<evidence type="ECO:0000256" key="5">
    <source>
        <dbReference type="ARBA" id="ARBA00023012"/>
    </source>
</evidence>
<dbReference type="InterPro" id="IPR005467">
    <property type="entry name" value="His_kinase_dom"/>
</dbReference>
<organism evidence="8 9">
    <name type="scientific">Nonlabens marinus S1-08</name>
    <dbReference type="NCBI Taxonomy" id="1454201"/>
    <lineage>
        <taxon>Bacteria</taxon>
        <taxon>Pseudomonadati</taxon>
        <taxon>Bacteroidota</taxon>
        <taxon>Flavobacteriia</taxon>
        <taxon>Flavobacteriales</taxon>
        <taxon>Flavobacteriaceae</taxon>
        <taxon>Nonlabens</taxon>
    </lineage>
</organism>
<dbReference type="CDD" id="cd16917">
    <property type="entry name" value="HATPase_UhpB-NarQ-NarX-like"/>
    <property type="match status" value="1"/>
</dbReference>
<accession>W8VW31</accession>
<dbReference type="Gene3D" id="3.30.565.10">
    <property type="entry name" value="Histidine kinase-like ATPase, C-terminal domain"/>
    <property type="match status" value="1"/>
</dbReference>
<dbReference type="EC" id="2.7.13.3" evidence="2"/>
<dbReference type="InterPro" id="IPR036890">
    <property type="entry name" value="HATPase_C_sf"/>
</dbReference>
<dbReference type="SUPFAM" id="SSF48452">
    <property type="entry name" value="TPR-like"/>
    <property type="match status" value="1"/>
</dbReference>
<feature type="domain" description="Histidine kinase" evidence="7">
    <location>
        <begin position="312"/>
        <end position="397"/>
    </location>
</feature>
<evidence type="ECO:0000256" key="2">
    <source>
        <dbReference type="ARBA" id="ARBA00012438"/>
    </source>
</evidence>
<feature type="transmembrane region" description="Helical" evidence="6">
    <location>
        <begin position="180"/>
        <end position="197"/>
    </location>
</feature>
<gene>
    <name evidence="8" type="ORF">NMS_1964</name>
</gene>
<evidence type="ECO:0000313" key="8">
    <source>
        <dbReference type="EMBL" id="BAO55973.1"/>
    </source>
</evidence>
<keyword evidence="6" id="KW-0472">Membrane</keyword>
<dbReference type="InterPro" id="IPR050482">
    <property type="entry name" value="Sensor_HK_TwoCompSys"/>
</dbReference>
<keyword evidence="3" id="KW-0808">Transferase</keyword>
<dbReference type="HOGENOM" id="CLU_000445_106_3_10"/>